<evidence type="ECO:0000313" key="10">
    <source>
        <dbReference type="Proteomes" id="UP000390335"/>
    </source>
</evidence>
<comment type="similarity">
    <text evidence="7">Belongs to the PINc/VapC protein family.</text>
</comment>
<keyword evidence="3" id="KW-0540">Nuclease</keyword>
<organism evidence="9 10">
    <name type="scientific">Rhizobium dioscoreae</name>
    <dbReference type="NCBI Taxonomy" id="2653122"/>
    <lineage>
        <taxon>Bacteria</taxon>
        <taxon>Pseudomonadati</taxon>
        <taxon>Pseudomonadota</taxon>
        <taxon>Alphaproteobacteria</taxon>
        <taxon>Hyphomicrobiales</taxon>
        <taxon>Rhizobiaceae</taxon>
        <taxon>Rhizobium/Agrobacterium group</taxon>
        <taxon>Rhizobium</taxon>
    </lineage>
</organism>
<keyword evidence="2" id="KW-1277">Toxin-antitoxin system</keyword>
<dbReference type="Gene3D" id="3.40.50.1010">
    <property type="entry name" value="5'-nuclease"/>
    <property type="match status" value="1"/>
</dbReference>
<evidence type="ECO:0000256" key="3">
    <source>
        <dbReference type="ARBA" id="ARBA00022722"/>
    </source>
</evidence>
<gene>
    <name evidence="9" type="primary">vapC_9</name>
    <name evidence="9" type="ORF">RsS93_51380</name>
</gene>
<name>A0ABQ0ZB88_9HYPH</name>
<evidence type="ECO:0000256" key="6">
    <source>
        <dbReference type="ARBA" id="ARBA00022842"/>
    </source>
</evidence>
<evidence type="ECO:0000256" key="7">
    <source>
        <dbReference type="ARBA" id="ARBA00038093"/>
    </source>
</evidence>
<dbReference type="InterPro" id="IPR050556">
    <property type="entry name" value="Type_II_TA_system_RNase"/>
</dbReference>
<proteinExistence type="inferred from homology"/>
<evidence type="ECO:0000256" key="5">
    <source>
        <dbReference type="ARBA" id="ARBA00022801"/>
    </source>
</evidence>
<dbReference type="Pfam" id="PF01850">
    <property type="entry name" value="PIN"/>
    <property type="match status" value="1"/>
</dbReference>
<dbReference type="EMBL" id="BLAJ01000008">
    <property type="protein sequence ID" value="GES52524.1"/>
    <property type="molecule type" value="Genomic_DNA"/>
</dbReference>
<dbReference type="CDD" id="cd18746">
    <property type="entry name" value="PIN_VapC4-5_FitB-like"/>
    <property type="match status" value="1"/>
</dbReference>
<comment type="cofactor">
    <cofactor evidence="1">
        <name>Mg(2+)</name>
        <dbReference type="ChEBI" id="CHEBI:18420"/>
    </cofactor>
</comment>
<sequence>MSFLLDTNAISMFAPSKASASNTFAEWVDEQDRRDAIYLSALTIHEIEKGVRLLEAKGAKTKAAGIHTWLQGLIAGYGDHILPVDKDVALESGRLEAKAVIAGHDPGAADAVIAGTASVHRLVVITANLKHFLPFEIPVQSPDQLAR</sequence>
<evidence type="ECO:0000256" key="2">
    <source>
        <dbReference type="ARBA" id="ARBA00022649"/>
    </source>
</evidence>
<keyword evidence="4" id="KW-0479">Metal-binding</keyword>
<evidence type="ECO:0000259" key="8">
    <source>
        <dbReference type="Pfam" id="PF01850"/>
    </source>
</evidence>
<dbReference type="InterPro" id="IPR029060">
    <property type="entry name" value="PIN-like_dom_sf"/>
</dbReference>
<evidence type="ECO:0000256" key="4">
    <source>
        <dbReference type="ARBA" id="ARBA00022723"/>
    </source>
</evidence>
<keyword evidence="10" id="KW-1185">Reference proteome</keyword>
<dbReference type="SUPFAM" id="SSF88723">
    <property type="entry name" value="PIN domain-like"/>
    <property type="match status" value="1"/>
</dbReference>
<dbReference type="Proteomes" id="UP000390335">
    <property type="component" value="Unassembled WGS sequence"/>
</dbReference>
<evidence type="ECO:0000313" key="9">
    <source>
        <dbReference type="EMBL" id="GES52524.1"/>
    </source>
</evidence>
<dbReference type="PANTHER" id="PTHR33653">
    <property type="entry name" value="RIBONUCLEASE VAPC2"/>
    <property type="match status" value="1"/>
</dbReference>
<accession>A0ABQ0ZB88</accession>
<feature type="domain" description="PIN" evidence="8">
    <location>
        <begin position="4"/>
        <end position="128"/>
    </location>
</feature>
<keyword evidence="6" id="KW-0460">Magnesium</keyword>
<dbReference type="InterPro" id="IPR002716">
    <property type="entry name" value="PIN_dom"/>
</dbReference>
<keyword evidence="5" id="KW-0378">Hydrolase</keyword>
<protein>
    <submittedName>
        <fullName evidence="9">Ribonuclease VapC</fullName>
    </submittedName>
</protein>
<reference evidence="9 10" key="1">
    <citation type="journal article" date="2020" name="Genome Biol. Evol.">
        <title>Rhizobium dioscoreae sp. nov., a plant growth-promoting bacterium isolated from yam (Dioscorea species).</title>
        <authorList>
            <person name="Ouyabe M."/>
            <person name="Tanaka N."/>
            <person name="Shiwa Y."/>
            <person name="Fujita N."/>
            <person name="Kikuno H."/>
            <person name="Babil P."/>
            <person name="Shiwachi H."/>
        </authorList>
    </citation>
    <scope>NUCLEOTIDE SEQUENCE [LARGE SCALE GENOMIC DNA]</scope>
    <source>
        <strain evidence="9 10">S-93</strain>
    </source>
</reference>
<dbReference type="PANTHER" id="PTHR33653:SF1">
    <property type="entry name" value="RIBONUCLEASE VAPC2"/>
    <property type="match status" value="1"/>
</dbReference>
<comment type="caution">
    <text evidence="9">The sequence shown here is derived from an EMBL/GenBank/DDBJ whole genome shotgun (WGS) entry which is preliminary data.</text>
</comment>
<dbReference type="RefSeq" id="WP_152094535.1">
    <property type="nucleotide sequence ID" value="NZ_BLAJ01000008.1"/>
</dbReference>
<evidence type="ECO:0000256" key="1">
    <source>
        <dbReference type="ARBA" id="ARBA00001946"/>
    </source>
</evidence>